<evidence type="ECO:0000313" key="1">
    <source>
        <dbReference type="EnsemblMetazoa" id="RPRC012231-PA"/>
    </source>
</evidence>
<accession>T1I7F9</accession>
<organism evidence="1 2">
    <name type="scientific">Rhodnius prolixus</name>
    <name type="common">Triatomid bug</name>
    <dbReference type="NCBI Taxonomy" id="13249"/>
    <lineage>
        <taxon>Eukaryota</taxon>
        <taxon>Metazoa</taxon>
        <taxon>Ecdysozoa</taxon>
        <taxon>Arthropoda</taxon>
        <taxon>Hexapoda</taxon>
        <taxon>Insecta</taxon>
        <taxon>Pterygota</taxon>
        <taxon>Neoptera</taxon>
        <taxon>Paraneoptera</taxon>
        <taxon>Hemiptera</taxon>
        <taxon>Heteroptera</taxon>
        <taxon>Panheteroptera</taxon>
        <taxon>Cimicomorpha</taxon>
        <taxon>Reduviidae</taxon>
        <taxon>Triatominae</taxon>
        <taxon>Rhodnius</taxon>
    </lineage>
</organism>
<dbReference type="EMBL" id="ACPB03001737">
    <property type="status" value="NOT_ANNOTATED_CDS"/>
    <property type="molecule type" value="Genomic_DNA"/>
</dbReference>
<dbReference type="VEuPathDB" id="VectorBase:RPRC012231"/>
<evidence type="ECO:0000313" key="2">
    <source>
        <dbReference type="Proteomes" id="UP000015103"/>
    </source>
</evidence>
<dbReference type="STRING" id="13249.T1I7F9"/>
<keyword evidence="2" id="KW-1185">Reference proteome</keyword>
<dbReference type="Proteomes" id="UP000015103">
    <property type="component" value="Unassembled WGS sequence"/>
</dbReference>
<proteinExistence type="predicted"/>
<reference evidence="1" key="1">
    <citation type="submission" date="2015-05" db="UniProtKB">
        <authorList>
            <consortium name="EnsemblMetazoa"/>
        </authorList>
    </citation>
    <scope>IDENTIFICATION</scope>
</reference>
<dbReference type="eggNOG" id="KOG2037">
    <property type="taxonomic scope" value="Eukaryota"/>
</dbReference>
<dbReference type="InParanoid" id="T1I7F9"/>
<dbReference type="EnsemblMetazoa" id="RPRC012231-RA">
    <property type="protein sequence ID" value="RPRC012231-PA"/>
    <property type="gene ID" value="RPRC012231"/>
</dbReference>
<dbReference type="HOGENOM" id="CLU_1749024_0_0_1"/>
<dbReference type="OMA" id="YSFANIC"/>
<sequence>MAPPGTDLCNLNDMEDLYAQFKLHNESKNIFKAARTPAVFFAVAVFFYVCSGIFGLFGFYSFANICNFIMGVSLITLITWSYVRYSGEMLEIGETLDLVASALWENLLKPSYEAFVEKSIEHAVINSTLPAITKTTLSRTTSINGKHKQS</sequence>
<protein>
    <submittedName>
        <fullName evidence="1">Uncharacterized protein</fullName>
    </submittedName>
</protein>
<dbReference type="AlphaFoldDB" id="T1I7F9"/>
<dbReference type="Gene3D" id="1.20.58.420">
    <property type="entry name" value="AHSP"/>
    <property type="match status" value="1"/>
</dbReference>
<name>T1I7F9_RHOPR</name>